<dbReference type="GO" id="GO:0006629">
    <property type="term" value="P:lipid metabolic process"/>
    <property type="evidence" value="ECO:0007669"/>
    <property type="project" value="InterPro"/>
</dbReference>
<protein>
    <recommendedName>
        <fullName evidence="2">GP-PDE domain-containing protein</fullName>
    </recommendedName>
</protein>
<accession>A0A7G2D6Z6</accession>
<dbReference type="GO" id="GO:0008081">
    <property type="term" value="F:phosphoric diester hydrolase activity"/>
    <property type="evidence" value="ECO:0007669"/>
    <property type="project" value="InterPro"/>
</dbReference>
<name>A0A7G2D6Z6_9EURY</name>
<dbReference type="InterPro" id="IPR030395">
    <property type="entry name" value="GP_PDE_dom"/>
</dbReference>
<keyword evidence="4" id="KW-1185">Reference proteome</keyword>
<feature type="region of interest" description="Disordered" evidence="1">
    <location>
        <begin position="86"/>
        <end position="110"/>
    </location>
</feature>
<feature type="domain" description="GP-PDE" evidence="2">
    <location>
        <begin position="14"/>
        <end position="50"/>
    </location>
</feature>
<organism evidence="3 4">
    <name type="scientific">Thermococcus camini</name>
    <dbReference type="NCBI Taxonomy" id="2016373"/>
    <lineage>
        <taxon>Archaea</taxon>
        <taxon>Methanobacteriati</taxon>
        <taxon>Methanobacteriota</taxon>
        <taxon>Thermococci</taxon>
        <taxon>Thermococcales</taxon>
        <taxon>Thermococcaceae</taxon>
        <taxon>Thermococcus</taxon>
    </lineage>
</organism>
<gene>
    <name evidence="3" type="ORF">TIRI35C_0640</name>
</gene>
<evidence type="ECO:0000313" key="4">
    <source>
        <dbReference type="Proteomes" id="UP000516304"/>
    </source>
</evidence>
<evidence type="ECO:0000259" key="2">
    <source>
        <dbReference type="Pfam" id="PF03009"/>
    </source>
</evidence>
<proteinExistence type="predicted"/>
<dbReference type="KEGG" id="tcq:TIRI35C_0640"/>
<evidence type="ECO:0000313" key="3">
    <source>
        <dbReference type="EMBL" id="CAD5243794.1"/>
    </source>
</evidence>
<dbReference type="Pfam" id="PF03009">
    <property type="entry name" value="GDPD"/>
    <property type="match status" value="1"/>
</dbReference>
<dbReference type="SUPFAM" id="SSF51695">
    <property type="entry name" value="PLC-like phosphodiesterases"/>
    <property type="match status" value="1"/>
</dbReference>
<reference evidence="3 4" key="1">
    <citation type="submission" date="2020-09" db="EMBL/GenBank/DDBJ databases">
        <authorList>
            <person name="Courtine D."/>
        </authorList>
    </citation>
    <scope>NUCLEOTIDE SEQUENCE [LARGE SCALE GENOMIC DNA]</scope>
    <source>
        <strain evidence="3 4">IRI35c</strain>
    </source>
</reference>
<dbReference type="InterPro" id="IPR017946">
    <property type="entry name" value="PLC-like_Pdiesterase_TIM-brl"/>
</dbReference>
<dbReference type="Proteomes" id="UP000516304">
    <property type="component" value="Chromosome TIRI35C"/>
</dbReference>
<dbReference type="AlphaFoldDB" id="A0A7G2D6Z6"/>
<evidence type="ECO:0000256" key="1">
    <source>
        <dbReference type="SAM" id="MobiDB-lite"/>
    </source>
</evidence>
<sequence length="110" mass="12197">MTTMDSERPLILGHRGVRGRLENTLPSFERVLKYADGVEFDVRLTRDGKLLTSSPALKGELSEEKCNPPRRGLLFQRGFLLPQKSNLRRAEKAAPNGEDNTTGGGCFHTA</sequence>
<dbReference type="EMBL" id="LR881183">
    <property type="protein sequence ID" value="CAD5243794.1"/>
    <property type="molecule type" value="Genomic_DNA"/>
</dbReference>
<dbReference type="Gene3D" id="3.20.20.190">
    <property type="entry name" value="Phosphatidylinositol (PI) phosphodiesterase"/>
    <property type="match status" value="1"/>
</dbReference>